<feature type="region of interest" description="Disordered" evidence="1">
    <location>
        <begin position="147"/>
        <end position="210"/>
    </location>
</feature>
<dbReference type="Proteomes" id="UP001567538">
    <property type="component" value="Unassembled WGS sequence"/>
</dbReference>
<dbReference type="PANTHER" id="PTHR46444">
    <property type="entry name" value="DCD (DEVELOPMENT AND CELL DEATH) DOMAIN PROTEIN-RELATED"/>
    <property type="match status" value="1"/>
</dbReference>
<feature type="region of interest" description="Disordered" evidence="1">
    <location>
        <begin position="933"/>
        <end position="1010"/>
    </location>
</feature>
<feature type="domain" description="DCD" evidence="2">
    <location>
        <begin position="11"/>
        <end position="141"/>
    </location>
</feature>
<feature type="compositionally biased region" description="Polar residues" evidence="1">
    <location>
        <begin position="842"/>
        <end position="854"/>
    </location>
</feature>
<evidence type="ECO:0000313" key="3">
    <source>
        <dbReference type="EMBL" id="KAL1537571.1"/>
    </source>
</evidence>
<feature type="compositionally biased region" description="Polar residues" evidence="1">
    <location>
        <begin position="515"/>
        <end position="531"/>
    </location>
</feature>
<dbReference type="Pfam" id="PF10539">
    <property type="entry name" value="Dev_Cell_Death"/>
    <property type="match status" value="1"/>
</dbReference>
<keyword evidence="4" id="KW-1185">Reference proteome</keyword>
<feature type="region of interest" description="Disordered" evidence="1">
    <location>
        <begin position="435"/>
        <end position="454"/>
    </location>
</feature>
<feature type="compositionally biased region" description="Polar residues" evidence="1">
    <location>
        <begin position="978"/>
        <end position="995"/>
    </location>
</feature>
<dbReference type="InterPro" id="IPR013989">
    <property type="entry name" value="Dev_and_cell_death_domain"/>
</dbReference>
<sequence length="1010" mass="113137">MDYHEHASGDIPEFGAIFLSNVQTKKECLRRNIFALPSSHAEFVARVKEGMVLFLFETRKRELYGVYQASSDGAVDINPHAFSSSGRHYPAQVRFRQIWHCDPISEKEFQDAIIENYFCARKFNFGLSKDQVHRLLYLFSSRKIKGKIPSQPGSEATVEVSKDRRLVGDDRDRHGLSERGYKESTEYDDHVSSLARDKEDNVLGDNGANAEGKEYPFPHVDFLAKRRRIGSEYPEHFLDPLDLRVRDDYTSLPRSTLRDDYNIHNGRQRTFASDNYGSSLAQSKRLINDNRFLLDDSAIRDCNSNVVKSVAISDHKRLMERKLENRHHLDGSTISAFDPSASHLHKIRKTNAAGRFQIDENEPRFGTCFAGGLSSKTDLPPWHCGYRIIEGRKYPALEGRSTENMVDKGPPTLTTNAGYVVDEDRQILDNASYRKSERVDNREASHTHSNPVMPMKYPYFSKPGQNLSSFPDKFPKKQLSQSAISSNFDISPSIFEDATITRTVPYSPDHPSLSHGCSSSKEANQNSPSMQKNHLRDGFLGNFYPLSSNRLQPYPLETEKSIIPQDATLGYGDNGLAMSTPGLRSSLLRESPSSFVNPDLSMDMDLNTSAPVNYRGSLSSRLSPPCTDPENFEGKKGLLAYYSKSKDHEASENQRKHVPQHGMGIFASKYSSCSESQDPGMDICQREKSLAIYGNQHFKFSRNMNPTELHKSSGANSTLNRRSVFTRLSSKSSQFSKERNDIDVNLQDCYVNATADELMAMLKQDDKLSPRRLGKSGVVGQQARESAVHEKKTQYHMETEHSTMEENRLSNETQATADSSDEMPKETRALDFKRRSERKLVGTNSGSASHSNPTGAKEEVKSSTNSSSRRKKLVRPAFSQIDPVSDAATCGNETLQPPASILEMDDKQSSETATSLLESETPIIGTRFNNALAPHSRQESGCNKEPPYPKEEKDAVAQVLPPTGVEHGHDDLHVGSSEVPTETTPQLISDIQTSAKDTDDTSITRREGTY</sequence>
<dbReference type="PANTHER" id="PTHR46444:SF9">
    <property type="entry name" value="DCD (DEVELOPMENT AND CELL DEATH) DOMAIN PROTEIN"/>
    <property type="match status" value="1"/>
</dbReference>
<evidence type="ECO:0000256" key="1">
    <source>
        <dbReference type="SAM" id="MobiDB-lite"/>
    </source>
</evidence>
<feature type="compositionally biased region" description="Basic and acidic residues" evidence="1">
    <location>
        <begin position="160"/>
        <end position="201"/>
    </location>
</feature>
<name>A0ABD1G0G5_SALDI</name>
<dbReference type="SMART" id="SM00767">
    <property type="entry name" value="DCD"/>
    <property type="match status" value="1"/>
</dbReference>
<protein>
    <recommendedName>
        <fullName evidence="2">DCD domain-containing protein</fullName>
    </recommendedName>
</protein>
<feature type="compositionally biased region" description="Basic and acidic residues" evidence="1">
    <location>
        <begin position="822"/>
        <end position="840"/>
    </location>
</feature>
<gene>
    <name evidence="3" type="ORF">AAHA92_30067</name>
</gene>
<organism evidence="3 4">
    <name type="scientific">Salvia divinorum</name>
    <name type="common">Maria pastora</name>
    <name type="synonym">Diviner's sage</name>
    <dbReference type="NCBI Taxonomy" id="28513"/>
    <lineage>
        <taxon>Eukaryota</taxon>
        <taxon>Viridiplantae</taxon>
        <taxon>Streptophyta</taxon>
        <taxon>Embryophyta</taxon>
        <taxon>Tracheophyta</taxon>
        <taxon>Spermatophyta</taxon>
        <taxon>Magnoliopsida</taxon>
        <taxon>eudicotyledons</taxon>
        <taxon>Gunneridae</taxon>
        <taxon>Pentapetalae</taxon>
        <taxon>asterids</taxon>
        <taxon>lamiids</taxon>
        <taxon>Lamiales</taxon>
        <taxon>Lamiaceae</taxon>
        <taxon>Nepetoideae</taxon>
        <taxon>Mentheae</taxon>
        <taxon>Salviinae</taxon>
        <taxon>Salvia</taxon>
        <taxon>Salvia subgen. Calosphace</taxon>
    </lineage>
</organism>
<dbReference type="EMBL" id="JBEAFC010000011">
    <property type="protein sequence ID" value="KAL1537571.1"/>
    <property type="molecule type" value="Genomic_DNA"/>
</dbReference>
<evidence type="ECO:0000313" key="4">
    <source>
        <dbReference type="Proteomes" id="UP001567538"/>
    </source>
</evidence>
<accession>A0ABD1G0G5</accession>
<feature type="compositionally biased region" description="Basic and acidic residues" evidence="1">
    <location>
        <begin position="435"/>
        <end position="446"/>
    </location>
</feature>
<feature type="compositionally biased region" description="Basic and acidic residues" evidence="1">
    <location>
        <begin position="996"/>
        <end position="1010"/>
    </location>
</feature>
<feature type="region of interest" description="Disordered" evidence="1">
    <location>
        <begin position="769"/>
        <end position="914"/>
    </location>
</feature>
<dbReference type="AlphaFoldDB" id="A0ABD1G0G5"/>
<feature type="compositionally biased region" description="Basic and acidic residues" evidence="1">
    <location>
        <begin position="786"/>
        <end position="809"/>
    </location>
</feature>
<proteinExistence type="predicted"/>
<feature type="region of interest" description="Disordered" evidence="1">
    <location>
        <begin position="509"/>
        <end position="531"/>
    </location>
</feature>
<comment type="caution">
    <text evidence="3">The sequence shown here is derived from an EMBL/GenBank/DDBJ whole genome shotgun (WGS) entry which is preliminary data.</text>
</comment>
<dbReference type="PROSITE" id="PS51222">
    <property type="entry name" value="DCD"/>
    <property type="match status" value="1"/>
</dbReference>
<reference evidence="3 4" key="1">
    <citation type="submission" date="2024-06" db="EMBL/GenBank/DDBJ databases">
        <title>A chromosome level genome sequence of Diviner's sage (Salvia divinorum).</title>
        <authorList>
            <person name="Ford S.A."/>
            <person name="Ro D.-K."/>
            <person name="Ness R.W."/>
            <person name="Phillips M.A."/>
        </authorList>
    </citation>
    <scope>NUCLEOTIDE SEQUENCE [LARGE SCALE GENOMIC DNA]</scope>
    <source>
        <strain evidence="3">SAF-2024a</strain>
        <tissue evidence="3">Leaf</tissue>
    </source>
</reference>
<evidence type="ECO:0000259" key="2">
    <source>
        <dbReference type="PROSITE" id="PS51222"/>
    </source>
</evidence>